<dbReference type="AlphaFoldDB" id="A0A504YKH9"/>
<dbReference type="InterPro" id="IPR010736">
    <property type="entry name" value="SHIPPO-rpt"/>
</dbReference>
<dbReference type="EMBL" id="SUNJ01008872">
    <property type="protein sequence ID" value="TPP60871.1"/>
    <property type="molecule type" value="Genomic_DNA"/>
</dbReference>
<keyword evidence="2" id="KW-1185">Reference proteome</keyword>
<proteinExistence type="predicted"/>
<dbReference type="InterPro" id="IPR051291">
    <property type="entry name" value="CIMAP"/>
</dbReference>
<comment type="caution">
    <text evidence="1">The sequence shown here is derived from an EMBL/GenBank/DDBJ whole genome shotgun (WGS) entry which is preliminary data.</text>
</comment>
<dbReference type="PANTHER" id="PTHR21580">
    <property type="entry name" value="SHIPPO-1-RELATED"/>
    <property type="match status" value="1"/>
</dbReference>
<reference evidence="1 2" key="1">
    <citation type="submission" date="2019-04" db="EMBL/GenBank/DDBJ databases">
        <title>Annotation for the trematode Fasciola gigantica.</title>
        <authorList>
            <person name="Choi Y.-J."/>
        </authorList>
    </citation>
    <scope>NUCLEOTIDE SEQUENCE [LARGE SCALE GENOMIC DNA]</scope>
    <source>
        <strain evidence="1">Uganda_cow_1</strain>
    </source>
</reference>
<organism evidence="1 2">
    <name type="scientific">Fasciola gigantica</name>
    <name type="common">Giant liver fluke</name>
    <dbReference type="NCBI Taxonomy" id="46835"/>
    <lineage>
        <taxon>Eukaryota</taxon>
        <taxon>Metazoa</taxon>
        <taxon>Spiralia</taxon>
        <taxon>Lophotrochozoa</taxon>
        <taxon>Platyhelminthes</taxon>
        <taxon>Trematoda</taxon>
        <taxon>Digenea</taxon>
        <taxon>Plagiorchiida</taxon>
        <taxon>Echinostomata</taxon>
        <taxon>Echinostomatoidea</taxon>
        <taxon>Fasciolidae</taxon>
        <taxon>Fasciola</taxon>
    </lineage>
</organism>
<protein>
    <submittedName>
        <fullName evidence="1">Outer dense fiber of sperm tails protein 3</fullName>
    </submittedName>
</protein>
<dbReference type="GO" id="GO:0005856">
    <property type="term" value="C:cytoskeleton"/>
    <property type="evidence" value="ECO:0007669"/>
    <property type="project" value="TreeGrafter"/>
</dbReference>
<evidence type="ECO:0000313" key="1">
    <source>
        <dbReference type="EMBL" id="TPP60871.1"/>
    </source>
</evidence>
<accession>A0A504YKH9</accession>
<dbReference type="PANTHER" id="PTHR21580:SF28">
    <property type="entry name" value="BOREALIN N-TERMINAL DOMAIN-CONTAINING PROTEIN-RELATED"/>
    <property type="match status" value="1"/>
</dbReference>
<evidence type="ECO:0000313" key="2">
    <source>
        <dbReference type="Proteomes" id="UP000316759"/>
    </source>
</evidence>
<dbReference type="Pfam" id="PF07004">
    <property type="entry name" value="SHIPPO-rpt"/>
    <property type="match status" value="5"/>
</dbReference>
<dbReference type="Proteomes" id="UP000316759">
    <property type="component" value="Unassembled WGS sequence"/>
</dbReference>
<dbReference type="OrthoDB" id="429991at2759"/>
<gene>
    <name evidence="1" type="ORF">FGIG_04616</name>
</gene>
<sequence>MVYNYTRPRGPIAAMYSSPGPCYQLPNLVGYPNHDTRSTHVREPQWSFGVKHGEIMSDCSPGPCHLPTEKIYNTGKDGAPHYSLYGRQKEGMIYANPGPGAYCPTSSDVIIYPRQPAYSLSSRHKPFKTDDVPGPNVYSVDPMLGRTCRSQKPSAPIYSLSSRTRLLGNPETPGAGAYKITPINIYKESLPTYSITARHQLPTDSTRKPGPGAYKPETVYINRKSAPQFSFGIRHSQYKGEFITDVDAE</sequence>
<name>A0A504YKH9_FASGI</name>